<dbReference type="NCBIfam" id="TIGR03317">
    <property type="entry name" value="ygfZ_signature"/>
    <property type="match status" value="1"/>
</dbReference>
<dbReference type="SUPFAM" id="SSF103025">
    <property type="entry name" value="Folate-binding domain"/>
    <property type="match status" value="1"/>
</dbReference>
<reference evidence="4" key="1">
    <citation type="journal article" date="2019" name="Int. J. Syst. Evol. Microbiol.">
        <title>The Global Catalogue of Microorganisms (GCM) 10K type strain sequencing project: providing services to taxonomists for standard genome sequencing and annotation.</title>
        <authorList>
            <consortium name="The Broad Institute Genomics Platform"/>
            <consortium name="The Broad Institute Genome Sequencing Center for Infectious Disease"/>
            <person name="Wu L."/>
            <person name="Ma J."/>
        </authorList>
    </citation>
    <scope>NUCLEOTIDE SEQUENCE [LARGE SCALE GENOMIC DNA]</scope>
    <source>
        <strain evidence="4">CCUG 60023</strain>
    </source>
</reference>
<sequence length="272" mass="29726">MSHSANLFDRSLFRLSGADSVDFLHNLVTCDVVKLREGDVTFGGLLTPQGKVLFDFHIMREADGFLFDVASGARDDVMKRLKFYKLRAAVDIEPDDDRQVYALWGDDVGGTDGRRPEMGTRAYSASHETNSTIEDWNRHRLHVGIPLSGVDFDLGDVFAHDTLMDQFVGGGVDFSKGCYVGQEVVSRMKHRDSARNRFVKVKSGTDLPQKGVALIAAEKRIGTMGSAVGKDGLALVRVDKVGKALDAGEPITAEDAPVTLELPEFATFGWGS</sequence>
<dbReference type="PANTHER" id="PTHR22602">
    <property type="entry name" value="TRANSFERASE CAF17, MITOCHONDRIAL-RELATED"/>
    <property type="match status" value="1"/>
</dbReference>
<dbReference type="PIRSF" id="PIRSF006487">
    <property type="entry name" value="GcvT"/>
    <property type="match status" value="1"/>
</dbReference>
<comment type="caution">
    <text evidence="3">The sequence shown here is derived from an EMBL/GenBank/DDBJ whole genome shotgun (WGS) entry which is preliminary data.</text>
</comment>
<dbReference type="InterPro" id="IPR057460">
    <property type="entry name" value="CAF17_C"/>
</dbReference>
<evidence type="ECO:0000313" key="4">
    <source>
        <dbReference type="Proteomes" id="UP001597101"/>
    </source>
</evidence>
<name>A0ABW3FE64_9HYPH</name>
<evidence type="ECO:0000256" key="1">
    <source>
        <dbReference type="ARBA" id="ARBA00022946"/>
    </source>
</evidence>
<dbReference type="PANTHER" id="PTHR22602:SF0">
    <property type="entry name" value="TRANSFERASE CAF17, MITOCHONDRIAL-RELATED"/>
    <property type="match status" value="1"/>
</dbReference>
<dbReference type="Gene3D" id="3.30.1360.120">
    <property type="entry name" value="Probable tRNA modification gtpase trme, domain 1"/>
    <property type="match status" value="2"/>
</dbReference>
<proteinExistence type="predicted"/>
<dbReference type="InterPro" id="IPR017703">
    <property type="entry name" value="YgfZ/GCV_T_CS"/>
</dbReference>
<protein>
    <submittedName>
        <fullName evidence="3">YgfZ/GcvT domain-containing protein</fullName>
    </submittedName>
</protein>
<organism evidence="3 4">
    <name type="scientific">Pseudahrensia aquimaris</name>
    <dbReference type="NCBI Taxonomy" id="744461"/>
    <lineage>
        <taxon>Bacteria</taxon>
        <taxon>Pseudomonadati</taxon>
        <taxon>Pseudomonadota</taxon>
        <taxon>Alphaproteobacteria</taxon>
        <taxon>Hyphomicrobiales</taxon>
        <taxon>Ahrensiaceae</taxon>
        <taxon>Pseudahrensia</taxon>
    </lineage>
</organism>
<keyword evidence="4" id="KW-1185">Reference proteome</keyword>
<evidence type="ECO:0000259" key="2">
    <source>
        <dbReference type="Pfam" id="PF25455"/>
    </source>
</evidence>
<accession>A0ABW3FE64</accession>
<dbReference type="Proteomes" id="UP001597101">
    <property type="component" value="Unassembled WGS sequence"/>
</dbReference>
<dbReference type="InterPro" id="IPR045179">
    <property type="entry name" value="YgfZ/GcvT"/>
</dbReference>
<dbReference type="EMBL" id="JBHTJV010000003">
    <property type="protein sequence ID" value="MFD0915738.1"/>
    <property type="molecule type" value="Genomic_DNA"/>
</dbReference>
<gene>
    <name evidence="3" type="ORF">ACFQ14_04900</name>
</gene>
<evidence type="ECO:0000313" key="3">
    <source>
        <dbReference type="EMBL" id="MFD0915738.1"/>
    </source>
</evidence>
<feature type="domain" description="CAF17 C-terminal" evidence="2">
    <location>
        <begin position="195"/>
        <end position="266"/>
    </location>
</feature>
<dbReference type="RefSeq" id="WP_377211585.1">
    <property type="nucleotide sequence ID" value="NZ_JBHTJV010000003.1"/>
</dbReference>
<dbReference type="Pfam" id="PF25455">
    <property type="entry name" value="Beta-barrel_CAF17_C"/>
    <property type="match status" value="1"/>
</dbReference>
<keyword evidence="1" id="KW-0809">Transit peptide</keyword>
<dbReference type="InterPro" id="IPR027266">
    <property type="entry name" value="TrmE/GcvT-like"/>
</dbReference>